<dbReference type="InterPro" id="IPR025110">
    <property type="entry name" value="AMP-bd_C"/>
</dbReference>
<dbReference type="STRING" id="1121937.GCA_000423125_01156"/>
<dbReference type="AlphaFoldDB" id="A0A3C1KKA2"/>
<accession>A0A3C1KKA2</accession>
<proteinExistence type="inferred from homology"/>
<sequence length="227" mass="24310">KQDAFRELLPNIMVRNSFGSSESGAMGADGGGRAGEGLGNVTRSEFMSVLAQNADGSYREVRPGEKGIFARCGHIPVGYYNDPEKTAKTFVPVEGQVWLLTGDEAKLEDDDTITVYGRGSNCINTGGEKVFPEEVEQALKNHPAVFDCLVVGTPDQRLGSRVTAVVAARDGQSLCLASLQDEARKHIAGYKVPRELHLVTEVPRAPSGKPAYPKALDIALSGAHRAE</sequence>
<feature type="domain" description="AMP-binding enzyme C-terminal" evidence="3">
    <location>
        <begin position="134"/>
        <end position="209"/>
    </location>
</feature>
<evidence type="ECO:0000313" key="5">
    <source>
        <dbReference type="Proteomes" id="UP000259273"/>
    </source>
</evidence>
<dbReference type="SUPFAM" id="SSF56801">
    <property type="entry name" value="Acetyl-CoA synthetase-like"/>
    <property type="match status" value="1"/>
</dbReference>
<dbReference type="GO" id="GO:0031956">
    <property type="term" value="F:medium-chain fatty acid-CoA ligase activity"/>
    <property type="evidence" value="ECO:0007669"/>
    <property type="project" value="TreeGrafter"/>
</dbReference>
<dbReference type="Pfam" id="PF13193">
    <property type="entry name" value="AMP-binding_C"/>
    <property type="match status" value="1"/>
</dbReference>
<evidence type="ECO:0000259" key="3">
    <source>
        <dbReference type="Pfam" id="PF13193"/>
    </source>
</evidence>
<organism evidence="4 5">
    <name type="scientific">Haliea salexigens</name>
    <dbReference type="NCBI Taxonomy" id="287487"/>
    <lineage>
        <taxon>Bacteria</taxon>
        <taxon>Pseudomonadati</taxon>
        <taxon>Pseudomonadota</taxon>
        <taxon>Gammaproteobacteria</taxon>
        <taxon>Cellvibrionales</taxon>
        <taxon>Halieaceae</taxon>
        <taxon>Haliea</taxon>
    </lineage>
</organism>
<dbReference type="Proteomes" id="UP000259273">
    <property type="component" value="Unassembled WGS sequence"/>
</dbReference>
<evidence type="ECO:0000256" key="1">
    <source>
        <dbReference type="ARBA" id="ARBA00006432"/>
    </source>
</evidence>
<dbReference type="InterPro" id="IPR042099">
    <property type="entry name" value="ANL_N_sf"/>
</dbReference>
<dbReference type="Gene3D" id="3.40.50.12780">
    <property type="entry name" value="N-terminal domain of ligase-like"/>
    <property type="match status" value="1"/>
</dbReference>
<dbReference type="GO" id="GO:0006631">
    <property type="term" value="P:fatty acid metabolic process"/>
    <property type="evidence" value="ECO:0007669"/>
    <property type="project" value="TreeGrafter"/>
</dbReference>
<dbReference type="EMBL" id="DMND01000065">
    <property type="protein sequence ID" value="HAN26893.1"/>
    <property type="molecule type" value="Genomic_DNA"/>
</dbReference>
<comment type="caution">
    <text evidence="4">The sequence shown here is derived from an EMBL/GenBank/DDBJ whole genome shotgun (WGS) entry which is preliminary data.</text>
</comment>
<dbReference type="PANTHER" id="PTHR43201:SF5">
    <property type="entry name" value="MEDIUM-CHAIN ACYL-COA LIGASE ACSF2, MITOCHONDRIAL"/>
    <property type="match status" value="1"/>
</dbReference>
<evidence type="ECO:0000256" key="2">
    <source>
        <dbReference type="ARBA" id="ARBA00022598"/>
    </source>
</evidence>
<dbReference type="PANTHER" id="PTHR43201">
    <property type="entry name" value="ACYL-COA SYNTHETASE"/>
    <property type="match status" value="1"/>
</dbReference>
<name>A0A3C1KKA2_9GAMM</name>
<dbReference type="InterPro" id="IPR045851">
    <property type="entry name" value="AMP-bd_C_sf"/>
</dbReference>
<dbReference type="Gene3D" id="3.30.300.30">
    <property type="match status" value="1"/>
</dbReference>
<gene>
    <name evidence="4" type="ORF">DCP75_04085</name>
</gene>
<feature type="non-terminal residue" evidence="4">
    <location>
        <position position="1"/>
    </location>
</feature>
<comment type="similarity">
    <text evidence="1">Belongs to the ATP-dependent AMP-binding enzyme family.</text>
</comment>
<evidence type="ECO:0000313" key="4">
    <source>
        <dbReference type="EMBL" id="HAN26893.1"/>
    </source>
</evidence>
<reference evidence="4 5" key="1">
    <citation type="journal article" date="2018" name="Nat. Biotechnol.">
        <title>A standardized bacterial taxonomy based on genome phylogeny substantially revises the tree of life.</title>
        <authorList>
            <person name="Parks D.H."/>
            <person name="Chuvochina M."/>
            <person name="Waite D.W."/>
            <person name="Rinke C."/>
            <person name="Skarshewski A."/>
            <person name="Chaumeil P.A."/>
            <person name="Hugenholtz P."/>
        </authorList>
    </citation>
    <scope>NUCLEOTIDE SEQUENCE [LARGE SCALE GENOMIC DNA]</scope>
    <source>
        <strain evidence="4">UBA9158</strain>
    </source>
</reference>
<protein>
    <submittedName>
        <fullName evidence="4">AMP-binding protein</fullName>
    </submittedName>
</protein>
<keyword evidence="2" id="KW-0436">Ligase</keyword>